<proteinExistence type="inferred from homology"/>
<evidence type="ECO:0000256" key="4">
    <source>
        <dbReference type="ARBA" id="ARBA00022842"/>
    </source>
</evidence>
<dbReference type="Pfam" id="PF00293">
    <property type="entry name" value="NUDIX"/>
    <property type="match status" value="1"/>
</dbReference>
<keyword evidence="3 5" id="KW-0378">Hydrolase</keyword>
<dbReference type="PANTHER" id="PTHR43046:SF12">
    <property type="entry name" value="GDP-MANNOSE MANNOSYL HYDROLASE"/>
    <property type="match status" value="1"/>
</dbReference>
<evidence type="ECO:0000256" key="1">
    <source>
        <dbReference type="ARBA" id="ARBA00001946"/>
    </source>
</evidence>
<feature type="domain" description="Nudix hydrolase" evidence="6">
    <location>
        <begin position="24"/>
        <end position="154"/>
    </location>
</feature>
<keyword evidence="8" id="KW-1185">Reference proteome</keyword>
<dbReference type="CDD" id="cd18876">
    <property type="entry name" value="NUDIX_Hydrolase"/>
    <property type="match status" value="1"/>
</dbReference>
<dbReference type="InterPro" id="IPR020476">
    <property type="entry name" value="Nudix_hydrolase"/>
</dbReference>
<evidence type="ECO:0000313" key="7">
    <source>
        <dbReference type="EMBL" id="GAA2134311.1"/>
    </source>
</evidence>
<dbReference type="InterPro" id="IPR020084">
    <property type="entry name" value="NUDIX_hydrolase_CS"/>
</dbReference>
<comment type="similarity">
    <text evidence="2 5">Belongs to the Nudix hydrolase family.</text>
</comment>
<dbReference type="SUPFAM" id="SSF55811">
    <property type="entry name" value="Nudix"/>
    <property type="match status" value="1"/>
</dbReference>
<name>A0ABP5KLI6_9ACTN</name>
<dbReference type="PROSITE" id="PS00893">
    <property type="entry name" value="NUDIX_BOX"/>
    <property type="match status" value="1"/>
</dbReference>
<evidence type="ECO:0000256" key="5">
    <source>
        <dbReference type="RuleBase" id="RU003476"/>
    </source>
</evidence>
<sequence length="182" mass="20213">MTSRPEPGSAEWDSYLAEGNAKQARKRVAADVLFRDGSGRLLLVKPTYKKAWDLPGGMAEANESPHDAARRELDEELGLTAPLLGVLCVDWVSPHGPWDDQLAFIFDGGTLTAQQCSHLYPRDHELSACEFFEPTQAMSKLRSRIRSRTSQALEALQDRVPRYLENGHSFVTGTNSPDSTVR</sequence>
<evidence type="ECO:0000256" key="3">
    <source>
        <dbReference type="ARBA" id="ARBA00022801"/>
    </source>
</evidence>
<dbReference type="PANTHER" id="PTHR43046">
    <property type="entry name" value="GDP-MANNOSE MANNOSYL HYDROLASE"/>
    <property type="match status" value="1"/>
</dbReference>
<evidence type="ECO:0000256" key="2">
    <source>
        <dbReference type="ARBA" id="ARBA00005582"/>
    </source>
</evidence>
<gene>
    <name evidence="7" type="ORF">GCM10009802_42870</name>
</gene>
<evidence type="ECO:0000313" key="8">
    <source>
        <dbReference type="Proteomes" id="UP001500443"/>
    </source>
</evidence>
<reference evidence="8" key="1">
    <citation type="journal article" date="2019" name="Int. J. Syst. Evol. Microbiol.">
        <title>The Global Catalogue of Microorganisms (GCM) 10K type strain sequencing project: providing services to taxonomists for standard genome sequencing and annotation.</title>
        <authorList>
            <consortium name="The Broad Institute Genomics Platform"/>
            <consortium name="The Broad Institute Genome Sequencing Center for Infectious Disease"/>
            <person name="Wu L."/>
            <person name="Ma J."/>
        </authorList>
    </citation>
    <scope>NUCLEOTIDE SEQUENCE [LARGE SCALE GENOMIC DNA]</scope>
    <source>
        <strain evidence="8">JCM 15481</strain>
    </source>
</reference>
<organism evidence="7 8">
    <name type="scientific">Streptomyces synnematoformans</name>
    <dbReference type="NCBI Taxonomy" id="415721"/>
    <lineage>
        <taxon>Bacteria</taxon>
        <taxon>Bacillati</taxon>
        <taxon>Actinomycetota</taxon>
        <taxon>Actinomycetes</taxon>
        <taxon>Kitasatosporales</taxon>
        <taxon>Streptomycetaceae</taxon>
        <taxon>Streptomyces</taxon>
    </lineage>
</organism>
<dbReference type="PROSITE" id="PS51462">
    <property type="entry name" value="NUDIX"/>
    <property type="match status" value="1"/>
</dbReference>
<comment type="caution">
    <text evidence="7">The sequence shown here is derived from an EMBL/GenBank/DDBJ whole genome shotgun (WGS) entry which is preliminary data.</text>
</comment>
<dbReference type="RefSeq" id="WP_344291638.1">
    <property type="nucleotide sequence ID" value="NZ_BAAAPF010000158.1"/>
</dbReference>
<accession>A0ABP5KLI6</accession>
<dbReference type="EMBL" id="BAAAPF010000158">
    <property type="protein sequence ID" value="GAA2134311.1"/>
    <property type="molecule type" value="Genomic_DNA"/>
</dbReference>
<dbReference type="Gene3D" id="3.90.79.10">
    <property type="entry name" value="Nucleoside Triphosphate Pyrophosphohydrolase"/>
    <property type="match status" value="1"/>
</dbReference>
<dbReference type="PRINTS" id="PR00502">
    <property type="entry name" value="NUDIXFAMILY"/>
</dbReference>
<dbReference type="InterPro" id="IPR015797">
    <property type="entry name" value="NUDIX_hydrolase-like_dom_sf"/>
</dbReference>
<comment type="cofactor">
    <cofactor evidence="1">
        <name>Mg(2+)</name>
        <dbReference type="ChEBI" id="CHEBI:18420"/>
    </cofactor>
</comment>
<keyword evidence="4" id="KW-0460">Magnesium</keyword>
<dbReference type="Proteomes" id="UP001500443">
    <property type="component" value="Unassembled WGS sequence"/>
</dbReference>
<dbReference type="GO" id="GO:0016787">
    <property type="term" value="F:hydrolase activity"/>
    <property type="evidence" value="ECO:0007669"/>
    <property type="project" value="UniProtKB-KW"/>
</dbReference>
<dbReference type="InterPro" id="IPR000086">
    <property type="entry name" value="NUDIX_hydrolase_dom"/>
</dbReference>
<evidence type="ECO:0000259" key="6">
    <source>
        <dbReference type="PROSITE" id="PS51462"/>
    </source>
</evidence>
<protein>
    <submittedName>
        <fullName evidence="7">NUDIX hydrolase</fullName>
    </submittedName>
</protein>